<comment type="similarity">
    <text evidence="2">Belongs to the RmuC family.</text>
</comment>
<dbReference type="RefSeq" id="WP_139464512.1">
    <property type="nucleotide sequence ID" value="NZ_VDHJ01000001.1"/>
</dbReference>
<dbReference type="Proteomes" id="UP000312032">
    <property type="component" value="Unassembled WGS sequence"/>
</dbReference>
<gene>
    <name evidence="5" type="ORF">FHE74_00775</name>
</gene>
<dbReference type="AlphaFoldDB" id="A0A5C4U6X7"/>
<dbReference type="EMBL" id="VDHJ01000001">
    <property type="protein sequence ID" value="TNM00514.1"/>
    <property type="molecule type" value="Genomic_DNA"/>
</dbReference>
<dbReference type="InterPro" id="IPR003798">
    <property type="entry name" value="DNA_recombination_RmuC"/>
</dbReference>
<dbReference type="GO" id="GO:0006310">
    <property type="term" value="P:DNA recombination"/>
    <property type="evidence" value="ECO:0007669"/>
    <property type="project" value="UniProtKB-KW"/>
</dbReference>
<dbReference type="Pfam" id="PF02646">
    <property type="entry name" value="RmuC"/>
    <property type="match status" value="1"/>
</dbReference>
<sequence>MTPLLTGFLALVLGVLIGWLARGQRTEPAPDVSAQLGPIRDAVNQLGGQLTQLEKGQATTQASLVSQVQAMTRTSHRLTDRTDKLVNALRSPNVRGRWGEMQLERVVELGGMQRHCDFSSQVSTKLGDKVVRPDMVINLAGNRQIVVDAKTPFSAYLDAMETEDPEEHAAFLRRHAHLLRTHIGNLAHKDYTSAFYPTPEFVVAFVPADPFLDAALSVDPELLDYAYSRGVVVATPSSLFALLRTVALGWRQEDITEQVREIQHLGRQLQKRLKIFGEHYARIGHHLEKTVESFNASLGSLDSRVLVTARRLAEINADPRGLPPAPESVSVRPRALPVDLEYAPDTSARNGDFERFTD</sequence>
<evidence type="ECO:0000256" key="2">
    <source>
        <dbReference type="ARBA" id="ARBA00009840"/>
    </source>
</evidence>
<accession>A0A5C4U6X7</accession>
<evidence type="ECO:0000256" key="1">
    <source>
        <dbReference type="ARBA" id="ARBA00003416"/>
    </source>
</evidence>
<evidence type="ECO:0000313" key="6">
    <source>
        <dbReference type="Proteomes" id="UP000312032"/>
    </source>
</evidence>
<dbReference type="OrthoDB" id="370725at2"/>
<protein>
    <submittedName>
        <fullName evidence="5">DNA recombination protein RmuC</fullName>
    </submittedName>
</protein>
<organism evidence="5 6">
    <name type="scientific">Corynebacterium tapiri</name>
    <dbReference type="NCBI Taxonomy" id="1448266"/>
    <lineage>
        <taxon>Bacteria</taxon>
        <taxon>Bacillati</taxon>
        <taxon>Actinomycetota</taxon>
        <taxon>Actinomycetes</taxon>
        <taxon>Mycobacteriales</taxon>
        <taxon>Corynebacteriaceae</taxon>
        <taxon>Corynebacterium</taxon>
    </lineage>
</organism>
<comment type="caution">
    <text evidence="5">The sequence shown here is derived from an EMBL/GenBank/DDBJ whole genome shotgun (WGS) entry which is preliminary data.</text>
</comment>
<dbReference type="PANTHER" id="PTHR30563">
    <property type="entry name" value="DNA RECOMBINATION PROTEIN RMUC"/>
    <property type="match status" value="1"/>
</dbReference>
<dbReference type="PANTHER" id="PTHR30563:SF0">
    <property type="entry name" value="DNA RECOMBINATION PROTEIN RMUC"/>
    <property type="match status" value="1"/>
</dbReference>
<comment type="function">
    <text evidence="1">Involved in DNA recombination.</text>
</comment>
<name>A0A5C4U6X7_9CORY</name>
<proteinExistence type="inferred from homology"/>
<evidence type="ECO:0000256" key="3">
    <source>
        <dbReference type="ARBA" id="ARBA00023054"/>
    </source>
</evidence>
<keyword evidence="6" id="KW-1185">Reference proteome</keyword>
<keyword evidence="4" id="KW-0233">DNA recombination</keyword>
<reference evidence="5 6" key="1">
    <citation type="submission" date="2019-06" db="EMBL/GenBank/DDBJ databases">
        <authorList>
            <person name="Li J."/>
        </authorList>
    </citation>
    <scope>NUCLEOTIDE SEQUENCE [LARGE SCALE GENOMIC DNA]</scope>
    <source>
        <strain evidence="5 6">LMG 28165</strain>
    </source>
</reference>
<keyword evidence="3" id="KW-0175">Coiled coil</keyword>
<evidence type="ECO:0000313" key="5">
    <source>
        <dbReference type="EMBL" id="TNM00514.1"/>
    </source>
</evidence>
<evidence type="ECO:0000256" key="4">
    <source>
        <dbReference type="ARBA" id="ARBA00023172"/>
    </source>
</evidence>